<dbReference type="PATRIC" id="fig|84531.8.peg.1086"/>
<dbReference type="InterPro" id="IPR011055">
    <property type="entry name" value="Dup_hybrid_motif"/>
</dbReference>
<dbReference type="InterPro" id="IPR050570">
    <property type="entry name" value="Cell_wall_metabolism_enzyme"/>
</dbReference>
<dbReference type="eggNOG" id="COG0739">
    <property type="taxonomic scope" value="Bacteria"/>
</dbReference>
<dbReference type="InterPro" id="IPR049511">
    <property type="entry name" value="PGH-like_rpt"/>
</dbReference>
<dbReference type="STRING" id="84531.LA76x_1061"/>
<dbReference type="RefSeq" id="WP_057916853.1">
    <property type="nucleotide sequence ID" value="NZ_CP011129.1"/>
</dbReference>
<dbReference type="Proteomes" id="UP000060787">
    <property type="component" value="Chromosome"/>
</dbReference>
<protein>
    <submittedName>
        <fullName evidence="3">Peptidase M23 family protein</fullName>
    </submittedName>
</protein>
<feature type="signal peptide" evidence="1">
    <location>
        <begin position="1"/>
        <end position="28"/>
    </location>
</feature>
<evidence type="ECO:0000313" key="4">
    <source>
        <dbReference type="Proteomes" id="UP000060787"/>
    </source>
</evidence>
<feature type="chain" id="PRO_5006596998" evidence="1">
    <location>
        <begin position="29"/>
        <end position="656"/>
    </location>
</feature>
<gene>
    <name evidence="3" type="ORF">LA76x_1061</name>
</gene>
<dbReference type="Gene3D" id="2.70.70.10">
    <property type="entry name" value="Glucose Permease (Domain IIA)"/>
    <property type="match status" value="1"/>
</dbReference>
<name>A0A0S2F6R4_LYSAN</name>
<dbReference type="EMBL" id="CP011129">
    <property type="protein sequence ID" value="ALN79220.1"/>
    <property type="molecule type" value="Genomic_DNA"/>
</dbReference>
<reference evidence="3 4" key="1">
    <citation type="journal article" date="2015" name="BMC Genomics">
        <title>Comparative genomics and metabolic profiling of the genus Lysobacter.</title>
        <authorList>
            <person name="de Bruijn I."/>
            <person name="Cheng X."/>
            <person name="de Jager V."/>
            <person name="Exposito R.G."/>
            <person name="Watrous J."/>
            <person name="Patel N."/>
            <person name="Postma J."/>
            <person name="Dorrestein P.C."/>
            <person name="Kobayashi D."/>
            <person name="Raaijmakers J.M."/>
        </authorList>
    </citation>
    <scope>NUCLEOTIDE SEQUENCE [LARGE SCALE GENOMIC DNA]</scope>
    <source>
        <strain evidence="3 4">76</strain>
    </source>
</reference>
<accession>A0A0S2F6R4</accession>
<dbReference type="CDD" id="cd12797">
    <property type="entry name" value="M23_peptidase"/>
    <property type="match status" value="1"/>
</dbReference>
<organism evidence="3 4">
    <name type="scientific">Lysobacter antibioticus</name>
    <dbReference type="NCBI Taxonomy" id="84531"/>
    <lineage>
        <taxon>Bacteria</taxon>
        <taxon>Pseudomonadati</taxon>
        <taxon>Pseudomonadota</taxon>
        <taxon>Gammaproteobacteria</taxon>
        <taxon>Lysobacterales</taxon>
        <taxon>Lysobacteraceae</taxon>
        <taxon>Lysobacter</taxon>
    </lineage>
</organism>
<dbReference type="KEGG" id="lab:LA76x_1061"/>
<evidence type="ECO:0000259" key="2">
    <source>
        <dbReference type="Pfam" id="PF01551"/>
    </source>
</evidence>
<proteinExistence type="predicted"/>
<feature type="domain" description="M23ase beta-sheet core" evidence="2">
    <location>
        <begin position="269"/>
        <end position="336"/>
    </location>
</feature>
<dbReference type="GO" id="GO:0004222">
    <property type="term" value="F:metalloendopeptidase activity"/>
    <property type="evidence" value="ECO:0007669"/>
    <property type="project" value="TreeGrafter"/>
</dbReference>
<dbReference type="eggNOG" id="COG1680">
    <property type="taxonomic scope" value="Bacteria"/>
</dbReference>
<dbReference type="Pfam" id="PF01551">
    <property type="entry name" value="Peptidase_M23"/>
    <property type="match status" value="1"/>
</dbReference>
<dbReference type="PANTHER" id="PTHR21666">
    <property type="entry name" value="PEPTIDASE-RELATED"/>
    <property type="match status" value="1"/>
</dbReference>
<evidence type="ECO:0000256" key="1">
    <source>
        <dbReference type="SAM" id="SignalP"/>
    </source>
</evidence>
<evidence type="ECO:0000313" key="3">
    <source>
        <dbReference type="EMBL" id="ALN79220.1"/>
    </source>
</evidence>
<keyword evidence="4" id="KW-1185">Reference proteome</keyword>
<dbReference type="SUPFAM" id="SSF51261">
    <property type="entry name" value="Duplicated hybrid motif"/>
    <property type="match status" value="1"/>
</dbReference>
<dbReference type="PANTHER" id="PTHR21666:SF270">
    <property type="entry name" value="MUREIN HYDROLASE ACTIVATOR ENVC"/>
    <property type="match status" value="1"/>
</dbReference>
<keyword evidence="1" id="KW-0732">Signal</keyword>
<dbReference type="Pfam" id="PF17660">
    <property type="entry name" value="BTRD1"/>
    <property type="match status" value="3"/>
</dbReference>
<sequence>MKSQSALVLRALPAALALWFGASAGVHAQALTIDVVNPIKDGRVVFEAIGPAQVGGAKQGRVSLRMGIRNDDAVPLTITKVEILDQLASNFLAPVQIAPGTTYAFQNCKCNYFNPDPDAPKVPSSYPIVITAPYPSMVKIAVYVQGYRNPVIKNLSFAPGTNNDGPLRYPGKVADLRANEAWQTSSNHPGDSQAFGLDTSVTGWTGSTWDAKRPGADPNKAEGQRAYGLPLYAMADGIVCSALNDLPEWKNYPRVSKEIEPEPIAPSTGQYSAGGNFLKVKTGDEIALYAHMQPGSIPAELLVPGAIVKQGQYLGKVGYSGKSSGPHVHVHVTQESTSTPCDGNDLRPRPMTFAQIQSLTWGEAKAMAGANSMDPTDWTQLSNHSAPHPYSLIYPSSTAYPFDAAETDAKTFLGVWKASSEIEVRVNRPSWTAFTQKWSEMSADGFRLEQVENYVENGDRHFIGVYKRGSGAGALYNFDNWDDFTAKWKELSDDGQRLLDLTTYLSGGKRHYVGVFRAGNGNAGLWSHTGFSAFANQREIAKGLGLRLIDMESFDIGNGQRQFVGVYREGTDNHALWRSNSWAAFTSKWDELSDNGLRLIDVDSFVEDGVRNYVGVFRAGTGGYALEAVKSYQTLYQSAEKYATKGLRLVDVQAVE</sequence>
<dbReference type="AlphaFoldDB" id="A0A0S2F6R4"/>
<dbReference type="InterPro" id="IPR016047">
    <property type="entry name" value="M23ase_b-sheet_dom"/>
</dbReference>